<reference evidence="4 5" key="1">
    <citation type="journal article" date="2010" name="DNA Res.">
        <title>Genome sequence of Kitasatospora setae NBRC 14216T: an evolutionary snapshot of the family Streptomycetaceae.</title>
        <authorList>
            <person name="Ichikawa N."/>
            <person name="Oguchi A."/>
            <person name="Ikeda H."/>
            <person name="Ishikawa J."/>
            <person name="Kitani S."/>
            <person name="Watanabe Y."/>
            <person name="Nakamura S."/>
            <person name="Katano Y."/>
            <person name="Kishi E."/>
            <person name="Sasagawa M."/>
            <person name="Ankai A."/>
            <person name="Fukui S."/>
            <person name="Hashimoto Y."/>
            <person name="Kamata S."/>
            <person name="Otoguro M."/>
            <person name="Tanikawa S."/>
            <person name="Nihira T."/>
            <person name="Horinouchi S."/>
            <person name="Ohnishi Y."/>
            <person name="Hayakawa M."/>
            <person name="Kuzuyama T."/>
            <person name="Arisawa A."/>
            <person name="Nomoto F."/>
            <person name="Miura H."/>
            <person name="Takahashi Y."/>
            <person name="Fujita N."/>
        </authorList>
    </citation>
    <scope>NUCLEOTIDE SEQUENCE [LARGE SCALE GENOMIC DNA]</scope>
    <source>
        <strain evidence="5">ATCC 33774 / DSM 43861 / JCM 3304 / KCC A-0304 / NBRC 14216 / KM-6054</strain>
    </source>
</reference>
<dbReference type="Proteomes" id="UP000007076">
    <property type="component" value="Chromosome"/>
</dbReference>
<gene>
    <name evidence="4" type="primary">vlmK</name>
    <name evidence="4" type="ordered locus">KSE_09160</name>
</gene>
<dbReference type="STRING" id="452652.KSE_09160"/>
<name>E4N6C2_KITSK</name>
<dbReference type="InterPro" id="IPR045336">
    <property type="entry name" value="MmgE_PrpD_N"/>
</dbReference>
<evidence type="ECO:0000259" key="3">
    <source>
        <dbReference type="Pfam" id="PF19305"/>
    </source>
</evidence>
<evidence type="ECO:0000259" key="2">
    <source>
        <dbReference type="Pfam" id="PF03972"/>
    </source>
</evidence>
<dbReference type="PANTHER" id="PTHR16943:SF8">
    <property type="entry name" value="2-METHYLCITRATE DEHYDRATASE"/>
    <property type="match status" value="1"/>
</dbReference>
<dbReference type="HOGENOM" id="CLU_557574_0_0_11"/>
<sequence length="489" mass="51856">MNALTRLGEWASALELDQVPPHVIDLTSSHILSQLAAIRLGLAQEEGRRLALALGGPLQDDPVGSARTLAGVGAWLNMDDTAYAGHLGPSTVAVPLALARARGWTGAQLLRAVLLADECAARVTAAATLGPFRGQTALHTHLIGTVAARLGGEPASASRWADSMALALGSPPWTLLRGFIEGDARLLHVPTAVRTALDACEAVDGGLSGPVDILEHPDGFLAQFATVPLAEAVTAGLGRRWHTETLSFKLHPGGPGTDAAIDCAIDIHPRLARLDPDDIREVVVEVSLYTVATARRARPYFDGPRTPLGALVLDPAYTVATALLTGGLEIEDLRRPALDDPGRWALAGRTRLVHDPRMTRELFDGVAPFGEAVRHAGARAEEWLRAFGGTELVELLGPVGAPPQEDFTRAAKPTPARVTVLLRSGHRISCVRSVPRGGAGPVLRGAHRQFVEKKFLHCGGPREVLDAWPRLPLMGPAELRALVERALTA</sequence>
<dbReference type="Pfam" id="PF19305">
    <property type="entry name" value="MmgE_PrpD_C"/>
    <property type="match status" value="1"/>
</dbReference>
<dbReference type="KEGG" id="ksk:KSE_09160"/>
<dbReference type="RefSeq" id="WP_014134072.1">
    <property type="nucleotide sequence ID" value="NC_016109.1"/>
</dbReference>
<dbReference type="EMBL" id="AP010968">
    <property type="protein sequence ID" value="BAJ26753.1"/>
    <property type="molecule type" value="Genomic_DNA"/>
</dbReference>
<dbReference type="Gene3D" id="3.30.1330.120">
    <property type="entry name" value="2-methylcitrate dehydratase PrpD"/>
    <property type="match status" value="1"/>
</dbReference>
<dbReference type="AlphaFoldDB" id="E4N6C2"/>
<dbReference type="PANTHER" id="PTHR16943">
    <property type="entry name" value="2-METHYLCITRATE DEHYDRATASE-RELATED"/>
    <property type="match status" value="1"/>
</dbReference>
<dbReference type="Gene3D" id="1.10.4100.10">
    <property type="entry name" value="2-methylcitrate dehydratase PrpD"/>
    <property type="match status" value="1"/>
</dbReference>
<evidence type="ECO:0000313" key="4">
    <source>
        <dbReference type="EMBL" id="BAJ26753.1"/>
    </source>
</evidence>
<dbReference type="InterPro" id="IPR042188">
    <property type="entry name" value="MmgE/PrpD_sf_2"/>
</dbReference>
<comment type="similarity">
    <text evidence="1">Belongs to the PrpD family.</text>
</comment>
<feature type="domain" description="MmgE/PrpD N-terminal" evidence="2">
    <location>
        <begin position="6"/>
        <end position="226"/>
    </location>
</feature>
<dbReference type="InterPro" id="IPR005656">
    <property type="entry name" value="MmgE_PrpD"/>
</dbReference>
<dbReference type="InterPro" id="IPR045337">
    <property type="entry name" value="MmgE_PrpD_C"/>
</dbReference>
<dbReference type="GO" id="GO:0016829">
    <property type="term" value="F:lyase activity"/>
    <property type="evidence" value="ECO:0007669"/>
    <property type="project" value="InterPro"/>
</dbReference>
<dbReference type="eggNOG" id="COG2079">
    <property type="taxonomic scope" value="Bacteria"/>
</dbReference>
<keyword evidence="5" id="KW-1185">Reference proteome</keyword>
<dbReference type="SUPFAM" id="SSF103378">
    <property type="entry name" value="2-methylcitrate dehydratase PrpD"/>
    <property type="match status" value="1"/>
</dbReference>
<proteinExistence type="inferred from homology"/>
<evidence type="ECO:0000313" key="5">
    <source>
        <dbReference type="Proteomes" id="UP000007076"/>
    </source>
</evidence>
<protein>
    <submittedName>
        <fullName evidence="4">Putative VlmK homolog</fullName>
    </submittedName>
</protein>
<dbReference type="PATRIC" id="fig|452652.3.peg.905"/>
<dbReference type="InterPro" id="IPR042183">
    <property type="entry name" value="MmgE/PrpD_sf_1"/>
</dbReference>
<feature type="domain" description="MmgE/PrpD C-terminal" evidence="3">
    <location>
        <begin position="252"/>
        <end position="362"/>
    </location>
</feature>
<organism evidence="4 5">
    <name type="scientific">Kitasatospora setae (strain ATCC 33774 / DSM 43861 / JCM 3304 / KCC A-0304 / NBRC 14216 / KM-6054)</name>
    <name type="common">Streptomyces setae</name>
    <dbReference type="NCBI Taxonomy" id="452652"/>
    <lineage>
        <taxon>Bacteria</taxon>
        <taxon>Bacillati</taxon>
        <taxon>Actinomycetota</taxon>
        <taxon>Actinomycetes</taxon>
        <taxon>Kitasatosporales</taxon>
        <taxon>Streptomycetaceae</taxon>
        <taxon>Kitasatospora</taxon>
    </lineage>
</organism>
<dbReference type="InterPro" id="IPR036148">
    <property type="entry name" value="MmgE/PrpD_sf"/>
</dbReference>
<dbReference type="Pfam" id="PF03972">
    <property type="entry name" value="MmgE_PrpD_N"/>
    <property type="match status" value="1"/>
</dbReference>
<evidence type="ECO:0000256" key="1">
    <source>
        <dbReference type="ARBA" id="ARBA00006174"/>
    </source>
</evidence>
<accession>E4N6C2</accession>